<protein>
    <submittedName>
        <fullName evidence="2">Uncharacterized protein</fullName>
    </submittedName>
</protein>
<gene>
    <name evidence="2" type="ORF">IMSHALPRED_009770</name>
</gene>
<proteinExistence type="predicted"/>
<dbReference type="EMBL" id="CAJPDT010000077">
    <property type="protein sequence ID" value="CAF9934584.1"/>
    <property type="molecule type" value="Genomic_DNA"/>
</dbReference>
<accession>A0A8H3IZ87</accession>
<feature type="compositionally biased region" description="Polar residues" evidence="1">
    <location>
        <begin position="13"/>
        <end position="22"/>
    </location>
</feature>
<name>A0A8H3IZ87_9LECA</name>
<dbReference type="Proteomes" id="UP000664534">
    <property type="component" value="Unassembled WGS sequence"/>
</dbReference>
<evidence type="ECO:0000313" key="3">
    <source>
        <dbReference type="Proteomes" id="UP000664534"/>
    </source>
</evidence>
<organism evidence="2 3">
    <name type="scientific">Imshaugia aleurites</name>
    <dbReference type="NCBI Taxonomy" id="172621"/>
    <lineage>
        <taxon>Eukaryota</taxon>
        <taxon>Fungi</taxon>
        <taxon>Dikarya</taxon>
        <taxon>Ascomycota</taxon>
        <taxon>Pezizomycotina</taxon>
        <taxon>Lecanoromycetes</taxon>
        <taxon>OSLEUM clade</taxon>
        <taxon>Lecanoromycetidae</taxon>
        <taxon>Lecanorales</taxon>
        <taxon>Lecanorineae</taxon>
        <taxon>Parmeliaceae</taxon>
        <taxon>Imshaugia</taxon>
    </lineage>
</organism>
<keyword evidence="3" id="KW-1185">Reference proteome</keyword>
<feature type="compositionally biased region" description="Low complexity" evidence="1">
    <location>
        <begin position="25"/>
        <end position="37"/>
    </location>
</feature>
<feature type="region of interest" description="Disordered" evidence="1">
    <location>
        <begin position="94"/>
        <end position="115"/>
    </location>
</feature>
<evidence type="ECO:0000256" key="1">
    <source>
        <dbReference type="SAM" id="MobiDB-lite"/>
    </source>
</evidence>
<sequence>MGPKKDPSKPTRGCSSVETQHPTRTKATTQSSTSSLTSERRTPDQHRGFGNNTFFAGTTAHTQYGVAETFGPESQRPTADQYSAYISTMEHRDLPGLSLQTPGTGTVQHRSRTARMEETLDVRTTASCSKSGP</sequence>
<evidence type="ECO:0000313" key="2">
    <source>
        <dbReference type="EMBL" id="CAF9934584.1"/>
    </source>
</evidence>
<reference evidence="2" key="1">
    <citation type="submission" date="2021-03" db="EMBL/GenBank/DDBJ databases">
        <authorList>
            <person name="Tagirdzhanova G."/>
        </authorList>
    </citation>
    <scope>NUCLEOTIDE SEQUENCE</scope>
</reference>
<dbReference type="OrthoDB" id="5379496at2759"/>
<feature type="compositionally biased region" description="Basic and acidic residues" evidence="1">
    <location>
        <begin position="38"/>
        <end position="47"/>
    </location>
</feature>
<comment type="caution">
    <text evidence="2">The sequence shown here is derived from an EMBL/GenBank/DDBJ whole genome shotgun (WGS) entry which is preliminary data.</text>
</comment>
<feature type="compositionally biased region" description="Polar residues" evidence="1">
    <location>
        <begin position="98"/>
        <end position="108"/>
    </location>
</feature>
<feature type="region of interest" description="Disordered" evidence="1">
    <location>
        <begin position="1"/>
        <end position="56"/>
    </location>
</feature>
<dbReference type="AlphaFoldDB" id="A0A8H3IZ87"/>